<dbReference type="Pfam" id="PF06320">
    <property type="entry name" value="GCN5L1"/>
    <property type="match status" value="1"/>
</dbReference>
<dbReference type="RefSeq" id="XP_040727871.1">
    <property type="nucleotide sequence ID" value="XM_040870903.1"/>
</dbReference>
<dbReference type="AlphaFoldDB" id="A0A1Y2FWI1"/>
<organism evidence="1 2">
    <name type="scientific">Protomyces lactucae-debilis</name>
    <dbReference type="NCBI Taxonomy" id="2754530"/>
    <lineage>
        <taxon>Eukaryota</taxon>
        <taxon>Fungi</taxon>
        <taxon>Dikarya</taxon>
        <taxon>Ascomycota</taxon>
        <taxon>Taphrinomycotina</taxon>
        <taxon>Taphrinomycetes</taxon>
        <taxon>Taphrinales</taxon>
        <taxon>Protomycetaceae</taxon>
        <taxon>Protomyces</taxon>
    </lineage>
</organism>
<gene>
    <name evidence="1" type="ORF">BCR37DRAFT_390733</name>
</gene>
<sequence>MLDRLAPVLDRDAAITQQTTLIAENKAQLQKQQVTLETLVKQAQAHAKTLGDVRNWTEMMEHEIEVLELALKKQAVVHD</sequence>
<proteinExistence type="predicted"/>
<keyword evidence="2" id="KW-1185">Reference proteome</keyword>
<dbReference type="GeneID" id="63787502"/>
<comment type="caution">
    <text evidence="1">The sequence shown here is derived from an EMBL/GenBank/DDBJ whole genome shotgun (WGS) entry which is preliminary data.</text>
</comment>
<dbReference type="OrthoDB" id="20018at2759"/>
<dbReference type="Proteomes" id="UP000193685">
    <property type="component" value="Unassembled WGS sequence"/>
</dbReference>
<evidence type="ECO:0000313" key="1">
    <source>
        <dbReference type="EMBL" id="ORY87015.1"/>
    </source>
</evidence>
<reference evidence="1 2" key="1">
    <citation type="submission" date="2016-07" db="EMBL/GenBank/DDBJ databases">
        <title>Pervasive Adenine N6-methylation of Active Genes in Fungi.</title>
        <authorList>
            <consortium name="DOE Joint Genome Institute"/>
            <person name="Mondo S.J."/>
            <person name="Dannebaum R.O."/>
            <person name="Kuo R.C."/>
            <person name="Labutti K."/>
            <person name="Haridas S."/>
            <person name="Kuo A."/>
            <person name="Salamov A."/>
            <person name="Ahrendt S.R."/>
            <person name="Lipzen A."/>
            <person name="Sullivan W."/>
            <person name="Andreopoulos W.B."/>
            <person name="Clum A."/>
            <person name="Lindquist E."/>
            <person name="Daum C."/>
            <person name="Ramamoorthy G.K."/>
            <person name="Gryganskyi A."/>
            <person name="Culley D."/>
            <person name="Magnuson J.K."/>
            <person name="James T.Y."/>
            <person name="O'Malley M.A."/>
            <person name="Stajich J.E."/>
            <person name="Spatafora J.W."/>
            <person name="Visel A."/>
            <person name="Grigoriev I.V."/>
        </authorList>
    </citation>
    <scope>NUCLEOTIDE SEQUENCE [LARGE SCALE GENOMIC DNA]</scope>
    <source>
        <strain evidence="1 2">12-1054</strain>
    </source>
</reference>
<dbReference type="EMBL" id="MCFI01000002">
    <property type="protein sequence ID" value="ORY87015.1"/>
    <property type="molecule type" value="Genomic_DNA"/>
</dbReference>
<accession>A0A1Y2FWI1</accession>
<protein>
    <submittedName>
        <fullName evidence="1">Uncharacterized protein</fullName>
    </submittedName>
</protein>
<evidence type="ECO:0000313" key="2">
    <source>
        <dbReference type="Proteomes" id="UP000193685"/>
    </source>
</evidence>
<name>A0A1Y2FWI1_PROLT</name>